<dbReference type="EMBL" id="JADEXN010000284">
    <property type="protein sequence ID" value="MBE9042031.1"/>
    <property type="molecule type" value="Genomic_DNA"/>
</dbReference>
<comment type="caution">
    <text evidence="1">The sequence shown here is derived from an EMBL/GenBank/DDBJ whole genome shotgun (WGS) entry which is preliminary data.</text>
</comment>
<sequence length="53" mass="5809">MNNKIYDVAICGAGMAGLTLARQLKQTMSDLAIVLLDNASNRTAIQNKLYAFY</sequence>
<reference evidence="1" key="1">
    <citation type="submission" date="2020-10" db="EMBL/GenBank/DDBJ databases">
        <authorList>
            <person name="Castelo-Branco R."/>
            <person name="Eusebio N."/>
            <person name="Adriana R."/>
            <person name="Vieira A."/>
            <person name="Brugerolle De Fraissinette N."/>
            <person name="Rezende De Castro R."/>
            <person name="Schneider M.P."/>
            <person name="Vasconcelos V."/>
            <person name="Leao P.N."/>
        </authorList>
    </citation>
    <scope>NUCLEOTIDE SEQUENCE</scope>
    <source>
        <strain evidence="1">LEGE 11467</strain>
    </source>
</reference>
<dbReference type="Pfam" id="PF05834">
    <property type="entry name" value="Lycopene_cycl"/>
    <property type="match status" value="1"/>
</dbReference>
<keyword evidence="2" id="KW-1185">Reference proteome</keyword>
<dbReference type="SUPFAM" id="SSF51905">
    <property type="entry name" value="FAD/NAD(P)-binding domain"/>
    <property type="match status" value="1"/>
</dbReference>
<dbReference type="Gene3D" id="3.50.50.60">
    <property type="entry name" value="FAD/NAD(P)-binding domain"/>
    <property type="match status" value="1"/>
</dbReference>
<dbReference type="InterPro" id="IPR036188">
    <property type="entry name" value="FAD/NAD-bd_sf"/>
</dbReference>
<evidence type="ECO:0000313" key="2">
    <source>
        <dbReference type="Proteomes" id="UP000621799"/>
    </source>
</evidence>
<protein>
    <submittedName>
        <fullName evidence="1">Uncharacterized protein</fullName>
    </submittedName>
</protein>
<accession>A0A928W145</accession>
<name>A0A928W145_9CYAN</name>
<proteinExistence type="predicted"/>
<dbReference type="RefSeq" id="WP_264322213.1">
    <property type="nucleotide sequence ID" value="NZ_JADEXN010000284.1"/>
</dbReference>
<organism evidence="1 2">
    <name type="scientific">Zarconia navalis LEGE 11467</name>
    <dbReference type="NCBI Taxonomy" id="1828826"/>
    <lineage>
        <taxon>Bacteria</taxon>
        <taxon>Bacillati</taxon>
        <taxon>Cyanobacteriota</taxon>
        <taxon>Cyanophyceae</taxon>
        <taxon>Oscillatoriophycideae</taxon>
        <taxon>Oscillatoriales</taxon>
        <taxon>Oscillatoriales incertae sedis</taxon>
        <taxon>Zarconia</taxon>
        <taxon>Zarconia navalis</taxon>
    </lineage>
</organism>
<gene>
    <name evidence="1" type="ORF">IQ235_14720</name>
</gene>
<dbReference type="Proteomes" id="UP000621799">
    <property type="component" value="Unassembled WGS sequence"/>
</dbReference>
<dbReference type="AlphaFoldDB" id="A0A928W145"/>
<evidence type="ECO:0000313" key="1">
    <source>
        <dbReference type="EMBL" id="MBE9042031.1"/>
    </source>
</evidence>